<dbReference type="PROSITE" id="PS00463">
    <property type="entry name" value="ZN2_CY6_FUNGAL_1"/>
    <property type="match status" value="1"/>
</dbReference>
<proteinExistence type="predicted"/>
<dbReference type="InterPro" id="IPR051430">
    <property type="entry name" value="Fungal_TF_Env_Response"/>
</dbReference>
<keyword evidence="2" id="KW-0862">Zinc</keyword>
<dbReference type="InterPro" id="IPR007219">
    <property type="entry name" value="XnlR_reg_dom"/>
</dbReference>
<feature type="compositionally biased region" description="Low complexity" evidence="7">
    <location>
        <begin position="636"/>
        <end position="646"/>
    </location>
</feature>
<dbReference type="PROSITE" id="PS50048">
    <property type="entry name" value="ZN2_CY6_FUNGAL_2"/>
    <property type="match status" value="1"/>
</dbReference>
<dbReference type="PANTHER" id="PTHR31944">
    <property type="entry name" value="HEME-RESPONSIVE ZINC FINGER TRANSCRIPTION FACTOR HAP1"/>
    <property type="match status" value="1"/>
</dbReference>
<dbReference type="Pfam" id="PF04082">
    <property type="entry name" value="Fungal_trans"/>
    <property type="match status" value="1"/>
</dbReference>
<dbReference type="GO" id="GO:0006351">
    <property type="term" value="P:DNA-templated transcription"/>
    <property type="evidence" value="ECO:0007669"/>
    <property type="project" value="InterPro"/>
</dbReference>
<evidence type="ECO:0000256" key="1">
    <source>
        <dbReference type="ARBA" id="ARBA00022723"/>
    </source>
</evidence>
<dbReference type="Gene3D" id="4.10.240.10">
    <property type="entry name" value="Zn(2)-C6 fungal-type DNA-binding domain"/>
    <property type="match status" value="1"/>
</dbReference>
<evidence type="ECO:0000259" key="8">
    <source>
        <dbReference type="PROSITE" id="PS50048"/>
    </source>
</evidence>
<feature type="region of interest" description="Disordered" evidence="7">
    <location>
        <begin position="636"/>
        <end position="657"/>
    </location>
</feature>
<keyword evidence="4" id="KW-0238">DNA-binding</keyword>
<feature type="region of interest" description="Disordered" evidence="7">
    <location>
        <begin position="58"/>
        <end position="125"/>
    </location>
</feature>
<keyword evidence="3" id="KW-0805">Transcription regulation</keyword>
<accession>A0AAN6WX52</accession>
<name>A0AAN6WX52_9PEZI</name>
<evidence type="ECO:0000313" key="9">
    <source>
        <dbReference type="EMBL" id="KAK4189874.1"/>
    </source>
</evidence>
<dbReference type="CDD" id="cd00067">
    <property type="entry name" value="GAL4"/>
    <property type="match status" value="1"/>
</dbReference>
<keyword evidence="6" id="KW-0539">Nucleus</keyword>
<feature type="domain" description="Zn(2)-C6 fungal-type" evidence="8">
    <location>
        <begin position="42"/>
        <end position="71"/>
    </location>
</feature>
<dbReference type="Proteomes" id="UP001302126">
    <property type="component" value="Unassembled WGS sequence"/>
</dbReference>
<organism evidence="9 10">
    <name type="scientific">Podospora australis</name>
    <dbReference type="NCBI Taxonomy" id="1536484"/>
    <lineage>
        <taxon>Eukaryota</taxon>
        <taxon>Fungi</taxon>
        <taxon>Dikarya</taxon>
        <taxon>Ascomycota</taxon>
        <taxon>Pezizomycotina</taxon>
        <taxon>Sordariomycetes</taxon>
        <taxon>Sordariomycetidae</taxon>
        <taxon>Sordariales</taxon>
        <taxon>Podosporaceae</taxon>
        <taxon>Podospora</taxon>
    </lineage>
</organism>
<keyword evidence="1" id="KW-0479">Metal-binding</keyword>
<evidence type="ECO:0000256" key="7">
    <source>
        <dbReference type="SAM" id="MobiDB-lite"/>
    </source>
</evidence>
<sequence>MEALLENAGPAVLPRTPSVTSSTILEAATQPKSVKRPRPVKSCIECRKRKLKCDRLGPCSQCQKSRRPCKYTDQENGNGSDVSDGESTERPVKRPQHVAGLPDGDYSRPYSQSNSVLEHYQRPPPPGMEEMAARLELLEKRLDGIVTDKASPTLSYRQASMTIRTGRPLNLTFRFPGGPPRDGTQALLNIFDEAEDLLRTVSRTEHLRQLFARLQNACQTLQKERHKALEPITVFVDSMLPIQKRMVDILPSRPVCDRLVKLYFVVSEGLYRTVHIPSFQQEYAGYWDGKGCNGGFLPRLLCMMCIAARFGTDSRGLGHERYTGIHIPTACALVRHWLDDNRKKQLTDLTTLETELLLLRAQRTITSYQRSCWAQLGYVVRMAMTMDLHRDPSELPSITPFAGELRRRLWYSIIEMDLHVSLVCKLPFAIRQGEYTCRPPLNIDDSVLLPTVHALPAPLPLDHLTANRLQSYTSRTLAARTEAASLLSHLHLLDSYSPVLSAGEKLEAIISDVNALFPRHACLNPEDKHKEWRHRAILDMHARRPLLALYRPFALGLHSNSKDGGGGDPNCPPHIELSYLKSAMAILCHLDEIDPRSPGYDDVVAMYLFVMKKDLVEAGLSVCAYAKRCSQSLQQHQYQNHQQQQHHSPERDGWYGGHHYHHYHDKHGGADMIGPATNRFPWSTATMLQTVERMFDRLLGMIPHFCGGDDLKEIVALGVVLGVVQPGNGERKLAKTRAVMGRLLDAIQAAVPSPVMGHSLTGTTNAGAAATYGVGGGPGSGSGALTGNGTGPTGAGAVVMNGFAVDGVNEEMFNWGNFWNSWDLTTTGGDGQPQQHYGQH</sequence>
<dbReference type="PANTHER" id="PTHR31944:SF131">
    <property type="entry name" value="HEME-RESPONSIVE ZINC FINGER TRANSCRIPTION FACTOR HAP1"/>
    <property type="match status" value="1"/>
</dbReference>
<dbReference type="InterPro" id="IPR001138">
    <property type="entry name" value="Zn2Cys6_DnaBD"/>
</dbReference>
<dbReference type="GO" id="GO:0008270">
    <property type="term" value="F:zinc ion binding"/>
    <property type="evidence" value="ECO:0007669"/>
    <property type="project" value="InterPro"/>
</dbReference>
<keyword evidence="10" id="KW-1185">Reference proteome</keyword>
<dbReference type="SMART" id="SM00906">
    <property type="entry name" value="Fungal_trans"/>
    <property type="match status" value="1"/>
</dbReference>
<evidence type="ECO:0000313" key="10">
    <source>
        <dbReference type="Proteomes" id="UP001302126"/>
    </source>
</evidence>
<dbReference type="GO" id="GO:0001228">
    <property type="term" value="F:DNA-binding transcription activator activity, RNA polymerase II-specific"/>
    <property type="evidence" value="ECO:0007669"/>
    <property type="project" value="TreeGrafter"/>
</dbReference>
<dbReference type="Pfam" id="PF00172">
    <property type="entry name" value="Zn_clus"/>
    <property type="match status" value="1"/>
</dbReference>
<evidence type="ECO:0000256" key="3">
    <source>
        <dbReference type="ARBA" id="ARBA00023015"/>
    </source>
</evidence>
<dbReference type="EMBL" id="MU864371">
    <property type="protein sequence ID" value="KAK4189874.1"/>
    <property type="molecule type" value="Genomic_DNA"/>
</dbReference>
<gene>
    <name evidence="9" type="ORF">QBC35DRAFT_449913</name>
</gene>
<protein>
    <submittedName>
        <fullName evidence="9">Fungal-specific transcription factor domain-containing protein</fullName>
    </submittedName>
</protein>
<evidence type="ECO:0000256" key="4">
    <source>
        <dbReference type="ARBA" id="ARBA00023125"/>
    </source>
</evidence>
<comment type="caution">
    <text evidence="9">The sequence shown here is derived from an EMBL/GenBank/DDBJ whole genome shotgun (WGS) entry which is preliminary data.</text>
</comment>
<reference evidence="9" key="1">
    <citation type="journal article" date="2023" name="Mol. Phylogenet. Evol.">
        <title>Genome-scale phylogeny and comparative genomics of the fungal order Sordariales.</title>
        <authorList>
            <person name="Hensen N."/>
            <person name="Bonometti L."/>
            <person name="Westerberg I."/>
            <person name="Brannstrom I.O."/>
            <person name="Guillou S."/>
            <person name="Cros-Aarteil S."/>
            <person name="Calhoun S."/>
            <person name="Haridas S."/>
            <person name="Kuo A."/>
            <person name="Mondo S."/>
            <person name="Pangilinan J."/>
            <person name="Riley R."/>
            <person name="LaButti K."/>
            <person name="Andreopoulos B."/>
            <person name="Lipzen A."/>
            <person name="Chen C."/>
            <person name="Yan M."/>
            <person name="Daum C."/>
            <person name="Ng V."/>
            <person name="Clum A."/>
            <person name="Steindorff A."/>
            <person name="Ohm R.A."/>
            <person name="Martin F."/>
            <person name="Silar P."/>
            <person name="Natvig D.O."/>
            <person name="Lalanne C."/>
            <person name="Gautier V."/>
            <person name="Ament-Velasquez S.L."/>
            <person name="Kruys A."/>
            <person name="Hutchinson M.I."/>
            <person name="Powell A.J."/>
            <person name="Barry K."/>
            <person name="Miller A.N."/>
            <person name="Grigoriev I.V."/>
            <person name="Debuchy R."/>
            <person name="Gladieux P."/>
            <person name="Hiltunen Thoren M."/>
            <person name="Johannesson H."/>
        </authorList>
    </citation>
    <scope>NUCLEOTIDE SEQUENCE</scope>
    <source>
        <strain evidence="9">PSN309</strain>
    </source>
</reference>
<dbReference type="SUPFAM" id="SSF57701">
    <property type="entry name" value="Zn2/Cys6 DNA-binding domain"/>
    <property type="match status" value="1"/>
</dbReference>
<dbReference type="InterPro" id="IPR036864">
    <property type="entry name" value="Zn2-C6_fun-type_DNA-bd_sf"/>
</dbReference>
<feature type="region of interest" description="Disordered" evidence="7">
    <location>
        <begin position="1"/>
        <end position="39"/>
    </location>
</feature>
<reference evidence="9" key="2">
    <citation type="submission" date="2023-05" db="EMBL/GenBank/DDBJ databases">
        <authorList>
            <consortium name="Lawrence Berkeley National Laboratory"/>
            <person name="Steindorff A."/>
            <person name="Hensen N."/>
            <person name="Bonometti L."/>
            <person name="Westerberg I."/>
            <person name="Brannstrom I.O."/>
            <person name="Guillou S."/>
            <person name="Cros-Aarteil S."/>
            <person name="Calhoun S."/>
            <person name="Haridas S."/>
            <person name="Kuo A."/>
            <person name="Mondo S."/>
            <person name="Pangilinan J."/>
            <person name="Riley R."/>
            <person name="Labutti K."/>
            <person name="Andreopoulos B."/>
            <person name="Lipzen A."/>
            <person name="Chen C."/>
            <person name="Yanf M."/>
            <person name="Daum C."/>
            <person name="Ng V."/>
            <person name="Clum A."/>
            <person name="Ohm R."/>
            <person name="Martin F."/>
            <person name="Silar P."/>
            <person name="Natvig D."/>
            <person name="Lalanne C."/>
            <person name="Gautier V."/>
            <person name="Ament-Velasquez S.L."/>
            <person name="Kruys A."/>
            <person name="Hutchinson M.I."/>
            <person name="Powell A.J."/>
            <person name="Barry K."/>
            <person name="Miller A.N."/>
            <person name="Grigoriev I.V."/>
            <person name="Debuchy R."/>
            <person name="Gladieux P."/>
            <person name="Thoren M.H."/>
            <person name="Johannesson H."/>
        </authorList>
    </citation>
    <scope>NUCLEOTIDE SEQUENCE</scope>
    <source>
        <strain evidence="9">PSN309</strain>
    </source>
</reference>
<keyword evidence="5" id="KW-0804">Transcription</keyword>
<dbReference type="CDD" id="cd12148">
    <property type="entry name" value="fungal_TF_MHR"/>
    <property type="match status" value="1"/>
</dbReference>
<dbReference type="AlphaFoldDB" id="A0AAN6WX52"/>
<dbReference type="GO" id="GO:0000978">
    <property type="term" value="F:RNA polymerase II cis-regulatory region sequence-specific DNA binding"/>
    <property type="evidence" value="ECO:0007669"/>
    <property type="project" value="TreeGrafter"/>
</dbReference>
<dbReference type="GO" id="GO:0005634">
    <property type="term" value="C:nucleus"/>
    <property type="evidence" value="ECO:0007669"/>
    <property type="project" value="TreeGrafter"/>
</dbReference>
<dbReference type="SMART" id="SM00066">
    <property type="entry name" value="GAL4"/>
    <property type="match status" value="1"/>
</dbReference>
<evidence type="ECO:0000256" key="2">
    <source>
        <dbReference type="ARBA" id="ARBA00022833"/>
    </source>
</evidence>
<evidence type="ECO:0000256" key="5">
    <source>
        <dbReference type="ARBA" id="ARBA00023163"/>
    </source>
</evidence>
<evidence type="ECO:0000256" key="6">
    <source>
        <dbReference type="ARBA" id="ARBA00023242"/>
    </source>
</evidence>